<dbReference type="SUPFAM" id="SSF46689">
    <property type="entry name" value="Homeodomain-like"/>
    <property type="match status" value="1"/>
</dbReference>
<organism evidence="6 7">
    <name type="scientific">Intrasporangium oryzae NRRL B-24470</name>
    <dbReference type="NCBI Taxonomy" id="1386089"/>
    <lineage>
        <taxon>Bacteria</taxon>
        <taxon>Bacillati</taxon>
        <taxon>Actinomycetota</taxon>
        <taxon>Actinomycetes</taxon>
        <taxon>Micrococcales</taxon>
        <taxon>Intrasporangiaceae</taxon>
        <taxon>Intrasporangium</taxon>
    </lineage>
</organism>
<name>W9GF13_9MICO</name>
<dbReference type="OrthoDB" id="3192968at2"/>
<evidence type="ECO:0000256" key="2">
    <source>
        <dbReference type="ARBA" id="ARBA00023125"/>
    </source>
</evidence>
<dbReference type="AlphaFoldDB" id="W9GF13"/>
<dbReference type="InterPro" id="IPR009057">
    <property type="entry name" value="Homeodomain-like_sf"/>
</dbReference>
<dbReference type="Proteomes" id="UP000019489">
    <property type="component" value="Unassembled WGS sequence"/>
</dbReference>
<dbReference type="eggNOG" id="COG1309">
    <property type="taxonomic scope" value="Bacteria"/>
</dbReference>
<dbReference type="PROSITE" id="PS50977">
    <property type="entry name" value="HTH_TETR_2"/>
    <property type="match status" value="1"/>
</dbReference>
<keyword evidence="3" id="KW-0804">Transcription</keyword>
<dbReference type="STRING" id="1386089.N865_05040"/>
<keyword evidence="2 4" id="KW-0238">DNA-binding</keyword>
<protein>
    <submittedName>
        <fullName evidence="6">Transcriptional regulator</fullName>
    </submittedName>
</protein>
<dbReference type="InterPro" id="IPR001647">
    <property type="entry name" value="HTH_TetR"/>
</dbReference>
<dbReference type="InterPro" id="IPR050109">
    <property type="entry name" value="HTH-type_TetR-like_transc_reg"/>
</dbReference>
<keyword evidence="7" id="KW-1185">Reference proteome</keyword>
<evidence type="ECO:0000256" key="1">
    <source>
        <dbReference type="ARBA" id="ARBA00023015"/>
    </source>
</evidence>
<dbReference type="SUPFAM" id="SSF48498">
    <property type="entry name" value="Tetracyclin repressor-like, C-terminal domain"/>
    <property type="match status" value="1"/>
</dbReference>
<feature type="DNA-binding region" description="H-T-H motif" evidence="4">
    <location>
        <begin position="37"/>
        <end position="56"/>
    </location>
</feature>
<gene>
    <name evidence="6" type="ORF">N865_05040</name>
</gene>
<dbReference type="PATRIC" id="fig|1386089.3.peg.1246"/>
<dbReference type="GO" id="GO:0000976">
    <property type="term" value="F:transcription cis-regulatory region binding"/>
    <property type="evidence" value="ECO:0007669"/>
    <property type="project" value="TreeGrafter"/>
</dbReference>
<dbReference type="Pfam" id="PF00440">
    <property type="entry name" value="TetR_N"/>
    <property type="match status" value="1"/>
</dbReference>
<evidence type="ECO:0000313" key="7">
    <source>
        <dbReference type="Proteomes" id="UP000019489"/>
    </source>
</evidence>
<dbReference type="InterPro" id="IPR036271">
    <property type="entry name" value="Tet_transcr_reg_TetR-rel_C_sf"/>
</dbReference>
<dbReference type="PANTHER" id="PTHR30055">
    <property type="entry name" value="HTH-TYPE TRANSCRIPTIONAL REGULATOR RUTR"/>
    <property type="match status" value="1"/>
</dbReference>
<dbReference type="PRINTS" id="PR00455">
    <property type="entry name" value="HTHTETR"/>
</dbReference>
<proteinExistence type="predicted"/>
<dbReference type="GO" id="GO:0003700">
    <property type="term" value="F:DNA-binding transcription factor activity"/>
    <property type="evidence" value="ECO:0007669"/>
    <property type="project" value="TreeGrafter"/>
</dbReference>
<dbReference type="Gene3D" id="1.10.357.10">
    <property type="entry name" value="Tetracycline Repressor, domain 2"/>
    <property type="match status" value="1"/>
</dbReference>
<dbReference type="RefSeq" id="WP_157557584.1">
    <property type="nucleotide sequence ID" value="NZ_AWSA01000010.1"/>
</dbReference>
<evidence type="ECO:0000259" key="5">
    <source>
        <dbReference type="PROSITE" id="PS50977"/>
    </source>
</evidence>
<keyword evidence="1" id="KW-0805">Transcription regulation</keyword>
<reference evidence="6 7" key="1">
    <citation type="submission" date="2013-08" db="EMBL/GenBank/DDBJ databases">
        <title>Intrasporangium oryzae NRRL B-24470.</title>
        <authorList>
            <person name="Liu H."/>
            <person name="Wang G."/>
        </authorList>
    </citation>
    <scope>NUCLEOTIDE SEQUENCE [LARGE SCALE GENOMIC DNA]</scope>
    <source>
        <strain evidence="6 7">NRRL B-24470</strain>
    </source>
</reference>
<sequence>MSDTRPENRGPAAAGENRRALLAAALEVFADGGIDAPLSAVARKAGVGQGSLYRHFPDRTSLALAVFEDNVAELEALAADPASTLDDLVALLTDQTIRSVAFVDILTATSSDPRVLAVAERVRAALAQVLDGSRGPTRLRPVVTADDVLLAVGMVAAVVARTPAAERRAVADRAWSLLDNGLLEGPTR</sequence>
<evidence type="ECO:0000256" key="3">
    <source>
        <dbReference type="ARBA" id="ARBA00023163"/>
    </source>
</evidence>
<feature type="domain" description="HTH tetR-type" evidence="5">
    <location>
        <begin position="15"/>
        <end position="74"/>
    </location>
</feature>
<accession>W9GF13</accession>
<dbReference type="PANTHER" id="PTHR30055:SF234">
    <property type="entry name" value="HTH-TYPE TRANSCRIPTIONAL REGULATOR BETI"/>
    <property type="match status" value="1"/>
</dbReference>
<evidence type="ECO:0000313" key="6">
    <source>
        <dbReference type="EMBL" id="EWT02459.1"/>
    </source>
</evidence>
<evidence type="ECO:0000256" key="4">
    <source>
        <dbReference type="PROSITE-ProRule" id="PRU00335"/>
    </source>
</evidence>
<dbReference type="EMBL" id="AWSA01000010">
    <property type="protein sequence ID" value="EWT02459.1"/>
    <property type="molecule type" value="Genomic_DNA"/>
</dbReference>
<comment type="caution">
    <text evidence="6">The sequence shown here is derived from an EMBL/GenBank/DDBJ whole genome shotgun (WGS) entry which is preliminary data.</text>
</comment>